<feature type="binding site" evidence="6">
    <location>
        <position position="149"/>
    </location>
    <ligand>
        <name>FMN</name>
        <dbReference type="ChEBI" id="CHEBI:58210"/>
    </ligand>
</feature>
<dbReference type="InterPro" id="IPR016215">
    <property type="entry name" value="NTA_MOA"/>
</dbReference>
<sequence length="484" mass="51846">MTRLIIGAMVRAIGAYPSGWRYPGAHRDPRGDAAVLRRTAEVAEAARLDYLFFGDWLATGHDLEFQDPYLVARVDPLSAVTYLAGLTRRIGLIATANTSYADPYTLARATASADLLSGGRAGLNLVTGAEPRVAGNHGRDFHEASGSRYDRAVEFEHVLRCLWDSFEDEAIVADAAAGVYLDPSRLHRTDFHGAQLSVDGPLNVTRPVQGHLPLVHAGSSPRSKLFAAQAADLALVAVTGLEHAVAVREELRSLAFESGRDDRTLKVIAPVLPIVGDTREHAQSIADELSELVQIAEDWPDGPPAAFPANRSLAQLSTLLGVDVSALSPDRAATSSLVAGFSGAGQELVEIVAERTGRSPSGERPPTLRHLVVAASVTASMVVGSADEIAAEFEAWAEAGAVDGFNVLSAVQPAQFEAFAFGVVPELQRRGVFPTEYEGETLRDHLDLGRPENVHVTSRDARFRPVTGRDGVGRRAFERGPRHP</sequence>
<reference evidence="9" key="2">
    <citation type="submission" date="2020-09" db="EMBL/GenBank/DDBJ databases">
        <authorList>
            <person name="Sun Q."/>
            <person name="Zhou Y."/>
        </authorList>
    </citation>
    <scope>NUCLEOTIDE SEQUENCE</scope>
    <source>
        <strain evidence="9">CGMCC 1.8984</strain>
    </source>
</reference>
<evidence type="ECO:0000259" key="8">
    <source>
        <dbReference type="Pfam" id="PF00296"/>
    </source>
</evidence>
<dbReference type="PIRSF" id="PIRSF000337">
    <property type="entry name" value="NTA_MOA"/>
    <property type="match status" value="1"/>
</dbReference>
<evidence type="ECO:0000313" key="10">
    <source>
        <dbReference type="Proteomes" id="UP000636956"/>
    </source>
</evidence>
<dbReference type="Pfam" id="PF00296">
    <property type="entry name" value="Bac_luciferase"/>
    <property type="match status" value="1"/>
</dbReference>
<comment type="caution">
    <text evidence="9">The sequence shown here is derived from an EMBL/GenBank/DDBJ whole genome shotgun (WGS) entry which is preliminary data.</text>
</comment>
<keyword evidence="10" id="KW-1185">Reference proteome</keyword>
<dbReference type="EMBL" id="BMMD01000012">
    <property type="protein sequence ID" value="GGJ83719.1"/>
    <property type="molecule type" value="Genomic_DNA"/>
</dbReference>
<feature type="binding site" evidence="6">
    <location>
        <position position="55"/>
    </location>
    <ligand>
        <name>FMN</name>
        <dbReference type="ChEBI" id="CHEBI:58210"/>
    </ligand>
</feature>
<feature type="binding site" evidence="6">
    <location>
        <position position="95"/>
    </location>
    <ligand>
        <name>FMN</name>
        <dbReference type="ChEBI" id="CHEBI:58210"/>
    </ligand>
</feature>
<accession>A0A917PLS2</accession>
<dbReference type="SUPFAM" id="SSF51679">
    <property type="entry name" value="Bacterial luciferase-like"/>
    <property type="match status" value="1"/>
</dbReference>
<evidence type="ECO:0000313" key="9">
    <source>
        <dbReference type="EMBL" id="GGJ83719.1"/>
    </source>
</evidence>
<reference evidence="9" key="1">
    <citation type="journal article" date="2014" name="Int. J. Syst. Evol. Microbiol.">
        <title>Complete genome sequence of Corynebacterium casei LMG S-19264T (=DSM 44701T), isolated from a smear-ripened cheese.</title>
        <authorList>
            <consortium name="US DOE Joint Genome Institute (JGI-PGF)"/>
            <person name="Walter F."/>
            <person name="Albersmeier A."/>
            <person name="Kalinowski J."/>
            <person name="Ruckert C."/>
        </authorList>
    </citation>
    <scope>NUCLEOTIDE SEQUENCE</scope>
    <source>
        <strain evidence="9">CGMCC 1.8984</strain>
    </source>
</reference>
<dbReference type="GO" id="GO:0016705">
    <property type="term" value="F:oxidoreductase activity, acting on paired donors, with incorporation or reduction of molecular oxygen"/>
    <property type="evidence" value="ECO:0007669"/>
    <property type="project" value="InterPro"/>
</dbReference>
<feature type="compositionally biased region" description="Basic and acidic residues" evidence="7">
    <location>
        <begin position="471"/>
        <end position="484"/>
    </location>
</feature>
<keyword evidence="1 6" id="KW-0285">Flavoprotein</keyword>
<feature type="binding site" evidence="6">
    <location>
        <position position="220"/>
    </location>
    <ligand>
        <name>FMN</name>
        <dbReference type="ChEBI" id="CHEBI:58210"/>
    </ligand>
</feature>
<evidence type="ECO:0000256" key="6">
    <source>
        <dbReference type="PIRSR" id="PIRSR000337-1"/>
    </source>
</evidence>
<name>A0A917PLS2_9MICO</name>
<evidence type="ECO:0000256" key="3">
    <source>
        <dbReference type="ARBA" id="ARBA00023002"/>
    </source>
</evidence>
<dbReference type="PANTHER" id="PTHR30011:SF16">
    <property type="entry name" value="C2H2 FINGER DOMAIN TRANSCRIPTION FACTOR (EUROFUNG)-RELATED"/>
    <property type="match status" value="1"/>
</dbReference>
<gene>
    <name evidence="9" type="ORF">GCM10011372_22590</name>
</gene>
<dbReference type="InterPro" id="IPR051260">
    <property type="entry name" value="Diverse_substr_monoxygenases"/>
</dbReference>
<evidence type="ECO:0000256" key="4">
    <source>
        <dbReference type="ARBA" id="ARBA00023033"/>
    </source>
</evidence>
<dbReference type="Gene3D" id="3.20.20.30">
    <property type="entry name" value="Luciferase-like domain"/>
    <property type="match status" value="1"/>
</dbReference>
<dbReference type="InterPro" id="IPR011251">
    <property type="entry name" value="Luciferase-like_dom"/>
</dbReference>
<organism evidence="9 10">
    <name type="scientific">Agromyces bauzanensis</name>
    <dbReference type="NCBI Taxonomy" id="1308924"/>
    <lineage>
        <taxon>Bacteria</taxon>
        <taxon>Bacillati</taxon>
        <taxon>Actinomycetota</taxon>
        <taxon>Actinomycetes</taxon>
        <taxon>Micrococcales</taxon>
        <taxon>Microbacteriaceae</taxon>
        <taxon>Agromyces</taxon>
    </lineage>
</organism>
<dbReference type="PANTHER" id="PTHR30011">
    <property type="entry name" value="ALKANESULFONATE MONOOXYGENASE-RELATED"/>
    <property type="match status" value="1"/>
</dbReference>
<keyword evidence="3" id="KW-0560">Oxidoreductase</keyword>
<keyword evidence="4 9" id="KW-0503">Monooxygenase</keyword>
<dbReference type="AlphaFoldDB" id="A0A917PLS2"/>
<evidence type="ECO:0000256" key="7">
    <source>
        <dbReference type="SAM" id="MobiDB-lite"/>
    </source>
</evidence>
<proteinExistence type="inferred from homology"/>
<feature type="domain" description="Luciferase-like" evidence="8">
    <location>
        <begin position="32"/>
        <end position="401"/>
    </location>
</feature>
<evidence type="ECO:0000256" key="2">
    <source>
        <dbReference type="ARBA" id="ARBA00022643"/>
    </source>
</evidence>
<keyword evidence="2 6" id="KW-0288">FMN</keyword>
<feature type="region of interest" description="Disordered" evidence="7">
    <location>
        <begin position="457"/>
        <end position="484"/>
    </location>
</feature>
<dbReference type="RefSeq" id="WP_188743544.1">
    <property type="nucleotide sequence ID" value="NZ_BAABFW010000006.1"/>
</dbReference>
<evidence type="ECO:0000256" key="1">
    <source>
        <dbReference type="ARBA" id="ARBA00022630"/>
    </source>
</evidence>
<feature type="binding site" evidence="6">
    <location>
        <position position="219"/>
    </location>
    <ligand>
        <name>FMN</name>
        <dbReference type="ChEBI" id="CHEBI:58210"/>
    </ligand>
</feature>
<protein>
    <submittedName>
        <fullName evidence="9">Nitrilotriacetate monooxygenase component A/pristinamycin IIA synthase subunit A</fullName>
    </submittedName>
</protein>
<dbReference type="NCBIfam" id="TIGR03860">
    <property type="entry name" value="FMN_nitrolo"/>
    <property type="match status" value="1"/>
</dbReference>
<comment type="similarity">
    <text evidence="5">Belongs to the NtaA/SnaA/DszA monooxygenase family.</text>
</comment>
<dbReference type="Proteomes" id="UP000636956">
    <property type="component" value="Unassembled WGS sequence"/>
</dbReference>
<dbReference type="GO" id="GO:0004497">
    <property type="term" value="F:monooxygenase activity"/>
    <property type="evidence" value="ECO:0007669"/>
    <property type="project" value="UniProtKB-KW"/>
</dbReference>
<dbReference type="InterPro" id="IPR036661">
    <property type="entry name" value="Luciferase-like_sf"/>
</dbReference>
<evidence type="ECO:0000256" key="5">
    <source>
        <dbReference type="ARBA" id="ARBA00033748"/>
    </source>
</evidence>